<dbReference type="Proteomes" id="UP000527355">
    <property type="component" value="Unassembled WGS sequence"/>
</dbReference>
<keyword evidence="4" id="KW-1185">Reference proteome</keyword>
<sequence>MTLRLLEDWCRGMDMSPRKALLIAGIPQTCLVAEIEEALRAGLAPLGEHRLLGRMFRRDENRTVALVGLTEETSFALVPKEIPGKGGNWRVIFKPPDPDNEFLSRLTAFLEGEGMTLAELTRAFGYGNDPFDLDQNMIPEVRAPMLAQALDEALQPALQYVNYKKLRVFSGGDPPGPEEENFESWLFHTTQMMKTWQVSDAEKRRRLLESLRSPAYDVIRVLKISNPLITVPECLKALEQVFGVIDNPRELQVRYLRTYQKEGEKLSAYVLRLEPLLQKLVERGAVEREVVNQARVDQILAGAGDKTLRRRLPLPEDGSTPGLFELLELIKDEEATEAEEEEALLQAELLEGHFT</sequence>
<protein>
    <submittedName>
        <fullName evidence="3">Modulator of apoptosis 1</fullName>
    </submittedName>
</protein>
<evidence type="ECO:0000313" key="4">
    <source>
        <dbReference type="Proteomes" id="UP000527355"/>
    </source>
</evidence>
<evidence type="ECO:0000259" key="2">
    <source>
        <dbReference type="Pfam" id="PF20846"/>
    </source>
</evidence>
<dbReference type="GO" id="GO:0042981">
    <property type="term" value="P:regulation of apoptotic process"/>
    <property type="evidence" value="ECO:0007669"/>
    <property type="project" value="TreeGrafter"/>
</dbReference>
<feature type="domain" description="Paraneoplastic antigen Ma-like C-terminal" evidence="1">
    <location>
        <begin position="169"/>
        <end position="327"/>
    </location>
</feature>
<dbReference type="PANTHER" id="PTHR23095:SF14">
    <property type="entry name" value="MODULATOR OF APOPTOSIS 1"/>
    <property type="match status" value="1"/>
</dbReference>
<dbReference type="EMBL" id="JABWUV010000001">
    <property type="protein sequence ID" value="KAF6387963.1"/>
    <property type="molecule type" value="Genomic_DNA"/>
</dbReference>
<accession>A0A7J8AN49</accession>
<dbReference type="PANTHER" id="PTHR23095">
    <property type="entry name" value="PARANEOPLASTIC ANTIGEN"/>
    <property type="match status" value="1"/>
</dbReference>
<dbReference type="InterPro" id="IPR048270">
    <property type="entry name" value="PNMA_C"/>
</dbReference>
<name>A0A7J8AN49_MYOMY</name>
<comment type="caution">
    <text evidence="3">The sequence shown here is derived from an EMBL/GenBank/DDBJ whole genome shotgun (WGS) entry which is preliminary data.</text>
</comment>
<evidence type="ECO:0000259" key="1">
    <source>
        <dbReference type="Pfam" id="PF14893"/>
    </source>
</evidence>
<feature type="domain" description="Paraneoplastic antigen Ma-like N-terminal" evidence="2">
    <location>
        <begin position="1"/>
        <end position="92"/>
    </location>
</feature>
<gene>
    <name evidence="3" type="ORF">mMyoMyo1_013190</name>
</gene>
<dbReference type="Pfam" id="PF20846">
    <property type="entry name" value="PNMA_N"/>
    <property type="match status" value="1"/>
</dbReference>
<dbReference type="InterPro" id="IPR026523">
    <property type="entry name" value="PNMA"/>
</dbReference>
<dbReference type="AlphaFoldDB" id="A0A7J8AN49"/>
<reference evidence="3 4" key="1">
    <citation type="journal article" date="2020" name="Nature">
        <title>Six reference-quality genomes reveal evolution of bat adaptations.</title>
        <authorList>
            <person name="Jebb D."/>
            <person name="Huang Z."/>
            <person name="Pippel M."/>
            <person name="Hughes G.M."/>
            <person name="Lavrichenko K."/>
            <person name="Devanna P."/>
            <person name="Winkler S."/>
            <person name="Jermiin L.S."/>
            <person name="Skirmuntt E.C."/>
            <person name="Katzourakis A."/>
            <person name="Burkitt-Gray L."/>
            <person name="Ray D.A."/>
            <person name="Sullivan K.A.M."/>
            <person name="Roscito J.G."/>
            <person name="Kirilenko B.M."/>
            <person name="Davalos L.M."/>
            <person name="Corthals A.P."/>
            <person name="Power M.L."/>
            <person name="Jones G."/>
            <person name="Ransome R.D."/>
            <person name="Dechmann D.K.N."/>
            <person name="Locatelli A.G."/>
            <person name="Puechmaille S.J."/>
            <person name="Fedrigo O."/>
            <person name="Jarvis E.D."/>
            <person name="Hiller M."/>
            <person name="Vernes S.C."/>
            <person name="Myers E.W."/>
            <person name="Teeling E.C."/>
        </authorList>
    </citation>
    <scope>NUCLEOTIDE SEQUENCE [LARGE SCALE GENOMIC DNA]</scope>
    <source>
        <strain evidence="3">MMyoMyo1</strain>
        <tissue evidence="3">Flight muscle</tissue>
    </source>
</reference>
<dbReference type="Pfam" id="PF14893">
    <property type="entry name" value="PNMA"/>
    <property type="match status" value="1"/>
</dbReference>
<dbReference type="InterPro" id="IPR048271">
    <property type="entry name" value="PNMA_N"/>
</dbReference>
<dbReference type="OrthoDB" id="115435at2759"/>
<evidence type="ECO:0000313" key="3">
    <source>
        <dbReference type="EMBL" id="KAF6387963.1"/>
    </source>
</evidence>
<dbReference type="VEuPathDB" id="HostDB:GeneID_118659762"/>
<organism evidence="3 4">
    <name type="scientific">Myotis myotis</name>
    <name type="common">Greater mouse-eared bat</name>
    <name type="synonym">Vespertilio myotis</name>
    <dbReference type="NCBI Taxonomy" id="51298"/>
    <lineage>
        <taxon>Eukaryota</taxon>
        <taxon>Metazoa</taxon>
        <taxon>Chordata</taxon>
        <taxon>Craniata</taxon>
        <taxon>Vertebrata</taxon>
        <taxon>Euteleostomi</taxon>
        <taxon>Mammalia</taxon>
        <taxon>Eutheria</taxon>
        <taxon>Laurasiatheria</taxon>
        <taxon>Chiroptera</taxon>
        <taxon>Yangochiroptera</taxon>
        <taxon>Vespertilionidae</taxon>
        <taxon>Myotis</taxon>
    </lineage>
</organism>
<proteinExistence type="predicted"/>